<keyword evidence="5" id="KW-0548">Nucleotidyltransferase</keyword>
<comment type="similarity">
    <text evidence="2">Belongs to the cytidylyltransferase family.</text>
</comment>
<dbReference type="InterPro" id="IPR045049">
    <property type="entry name" value="Pcy1-like"/>
</dbReference>
<keyword evidence="6" id="KW-0443">Lipid metabolism</keyword>
<dbReference type="GO" id="GO:0031210">
    <property type="term" value="F:phosphatidylcholine binding"/>
    <property type="evidence" value="ECO:0007669"/>
    <property type="project" value="TreeGrafter"/>
</dbReference>
<dbReference type="Proteomes" id="UP000245119">
    <property type="component" value="Linkage Group LG14"/>
</dbReference>
<evidence type="ECO:0000256" key="6">
    <source>
        <dbReference type="ARBA" id="ARBA00023098"/>
    </source>
</evidence>
<dbReference type="SUPFAM" id="SSF52374">
    <property type="entry name" value="Nucleotidylyl transferase"/>
    <property type="match status" value="1"/>
</dbReference>
<dbReference type="InterPro" id="IPR004821">
    <property type="entry name" value="Cyt_trans-like"/>
</dbReference>
<feature type="domain" description="Cytidyltransferase-like" evidence="12">
    <location>
        <begin position="115"/>
        <end position="243"/>
    </location>
</feature>
<reference evidence="13 14" key="1">
    <citation type="submission" date="2018-04" db="EMBL/GenBank/DDBJ databases">
        <title>The genome of golden apple snail Pomacea canaliculata provides insight into stress tolerance and invasive adaptation.</title>
        <authorList>
            <person name="Liu C."/>
            <person name="Liu B."/>
            <person name="Ren Y."/>
            <person name="Zhang Y."/>
            <person name="Wang H."/>
            <person name="Li S."/>
            <person name="Jiang F."/>
            <person name="Yin L."/>
            <person name="Zhang G."/>
            <person name="Qian W."/>
            <person name="Fan W."/>
        </authorList>
    </citation>
    <scope>NUCLEOTIDE SEQUENCE [LARGE SCALE GENOMIC DNA]</scope>
    <source>
        <strain evidence="13">SZHN2017</strain>
        <tissue evidence="13">Muscle</tissue>
    </source>
</reference>
<name>A0A2T7NBE4_POMCA</name>
<keyword evidence="4" id="KW-0808">Transferase</keyword>
<keyword evidence="14" id="KW-1185">Reference proteome</keyword>
<keyword evidence="7" id="KW-0594">Phospholipid biosynthesis</keyword>
<keyword evidence="8" id="KW-1208">Phospholipid metabolism</keyword>
<evidence type="ECO:0000256" key="1">
    <source>
        <dbReference type="ARBA" id="ARBA00005189"/>
    </source>
</evidence>
<feature type="region of interest" description="Disordered" evidence="11">
    <location>
        <begin position="347"/>
        <end position="400"/>
    </location>
</feature>
<feature type="compositionally biased region" description="Acidic residues" evidence="11">
    <location>
        <begin position="388"/>
        <end position="400"/>
    </location>
</feature>
<accession>A0A2T7NBE4</accession>
<dbReference type="STRING" id="400727.A0A2T7NBE4"/>
<dbReference type="Gene3D" id="3.40.50.620">
    <property type="entry name" value="HUPs"/>
    <property type="match status" value="1"/>
</dbReference>
<comment type="pathway">
    <text evidence="9">Phospholipid metabolism; phosphatidylcholine biosynthesis; phosphatidylcholine from phosphocholine: step 1/2.</text>
</comment>
<evidence type="ECO:0000313" key="13">
    <source>
        <dbReference type="EMBL" id="PVD18488.1"/>
    </source>
</evidence>
<dbReference type="OrthoDB" id="17102at2759"/>
<dbReference type="UniPathway" id="UPA00753">
    <property type="reaction ID" value="UER00739"/>
</dbReference>
<dbReference type="EC" id="2.7.7.15" evidence="10"/>
<dbReference type="InterPro" id="IPR014729">
    <property type="entry name" value="Rossmann-like_a/b/a_fold"/>
</dbReference>
<dbReference type="PANTHER" id="PTHR10739">
    <property type="entry name" value="CYTIDYLYLTRANSFERASE"/>
    <property type="match status" value="1"/>
</dbReference>
<proteinExistence type="inferred from homology"/>
<sequence length="400" mass="45760">MLLRPPGCSQLVTSVKGGATDFQVERLTHHHNTQTQMAMSADVEKGMEKVAVGRKRAHNGRQISKLSLQPEINVGPAPYHYESLAVQNREACDYSIRISFEDAKKGLVSRPVRVYADGIYDMFHAGHARQLMQAKMAFPNTYLIVGVCSDELTNKKKGRTVMNEFERYEGVRHCRYVDEVVVDAPWTLDLDFLTLHKIDFVAHDDLPYTTGSADDVYKFVKERGMFLPTERTEGISTTDVITRIIKDYDVYVRRNLARGYSHKDLNVSYMKAKRIKIKENYTKLEEKLKDKGKEFIASWKESMDRGNLLLHRWEEKSKEFIGNFVDMFGKDGKLNKWFTENTMRIGRALSPSRSPPRSSSPSPTDFEDIDVSPPAKRGRYSPGLSADDFTDDEDYQDDGK</sequence>
<evidence type="ECO:0000256" key="10">
    <source>
        <dbReference type="ARBA" id="ARBA00026101"/>
    </source>
</evidence>
<dbReference type="FunFam" id="3.40.50.620:FF:000016">
    <property type="entry name" value="Putative choline-phosphate cytidylyltransferase B"/>
    <property type="match status" value="1"/>
</dbReference>
<comment type="caution">
    <text evidence="13">The sequence shown here is derived from an EMBL/GenBank/DDBJ whole genome shotgun (WGS) entry which is preliminary data.</text>
</comment>
<dbReference type="EMBL" id="PZQS01000014">
    <property type="protein sequence ID" value="PVD18488.1"/>
    <property type="molecule type" value="Genomic_DNA"/>
</dbReference>
<dbReference type="AlphaFoldDB" id="A0A2T7NBE4"/>
<evidence type="ECO:0000256" key="4">
    <source>
        <dbReference type="ARBA" id="ARBA00022679"/>
    </source>
</evidence>
<dbReference type="Pfam" id="PF01467">
    <property type="entry name" value="CTP_transf_like"/>
    <property type="match status" value="1"/>
</dbReference>
<evidence type="ECO:0000313" key="14">
    <source>
        <dbReference type="Proteomes" id="UP000245119"/>
    </source>
</evidence>
<dbReference type="GO" id="GO:0004105">
    <property type="term" value="F:choline-phosphate cytidylyltransferase activity"/>
    <property type="evidence" value="ECO:0007669"/>
    <property type="project" value="UniProtKB-EC"/>
</dbReference>
<evidence type="ECO:0000256" key="11">
    <source>
        <dbReference type="SAM" id="MobiDB-lite"/>
    </source>
</evidence>
<dbReference type="CDD" id="cd02174">
    <property type="entry name" value="CCT"/>
    <property type="match status" value="1"/>
</dbReference>
<feature type="compositionally biased region" description="Low complexity" evidence="11">
    <location>
        <begin position="350"/>
        <end position="363"/>
    </location>
</feature>
<dbReference type="InterPro" id="IPR041723">
    <property type="entry name" value="CCT"/>
</dbReference>
<dbReference type="NCBIfam" id="TIGR00125">
    <property type="entry name" value="cyt_tran_rel"/>
    <property type="match status" value="1"/>
</dbReference>
<evidence type="ECO:0000256" key="8">
    <source>
        <dbReference type="ARBA" id="ARBA00023264"/>
    </source>
</evidence>
<organism evidence="13 14">
    <name type="scientific">Pomacea canaliculata</name>
    <name type="common">Golden apple snail</name>
    <dbReference type="NCBI Taxonomy" id="400727"/>
    <lineage>
        <taxon>Eukaryota</taxon>
        <taxon>Metazoa</taxon>
        <taxon>Spiralia</taxon>
        <taxon>Lophotrochozoa</taxon>
        <taxon>Mollusca</taxon>
        <taxon>Gastropoda</taxon>
        <taxon>Caenogastropoda</taxon>
        <taxon>Architaenioglossa</taxon>
        <taxon>Ampullarioidea</taxon>
        <taxon>Ampullariidae</taxon>
        <taxon>Pomacea</taxon>
    </lineage>
</organism>
<dbReference type="PANTHER" id="PTHR10739:SF13">
    <property type="entry name" value="CHOLINE-PHOSPHATE CYTIDYLYLTRANSFERASE"/>
    <property type="match status" value="1"/>
</dbReference>
<evidence type="ECO:0000256" key="5">
    <source>
        <dbReference type="ARBA" id="ARBA00022695"/>
    </source>
</evidence>
<evidence type="ECO:0000256" key="9">
    <source>
        <dbReference type="ARBA" id="ARBA00025706"/>
    </source>
</evidence>
<evidence type="ECO:0000259" key="12">
    <source>
        <dbReference type="Pfam" id="PF01467"/>
    </source>
</evidence>
<keyword evidence="3" id="KW-0444">Lipid biosynthesis</keyword>
<evidence type="ECO:0000256" key="2">
    <source>
        <dbReference type="ARBA" id="ARBA00010101"/>
    </source>
</evidence>
<comment type="pathway">
    <text evidence="1">Lipid metabolism.</text>
</comment>
<gene>
    <name evidence="13" type="ORF">C0Q70_21037</name>
</gene>
<evidence type="ECO:0000256" key="3">
    <source>
        <dbReference type="ARBA" id="ARBA00022516"/>
    </source>
</evidence>
<evidence type="ECO:0000256" key="7">
    <source>
        <dbReference type="ARBA" id="ARBA00023209"/>
    </source>
</evidence>
<protein>
    <recommendedName>
        <fullName evidence="10">choline-phosphate cytidylyltransferase</fullName>
        <ecNumber evidence="10">2.7.7.15</ecNumber>
    </recommendedName>
</protein>